<gene>
    <name evidence="2" type="ORF">C4D60_Mb09t16700</name>
</gene>
<protein>
    <submittedName>
        <fullName evidence="2">Uncharacterized protein</fullName>
    </submittedName>
</protein>
<evidence type="ECO:0000313" key="3">
    <source>
        <dbReference type="Proteomes" id="UP000317650"/>
    </source>
</evidence>
<evidence type="ECO:0000256" key="1">
    <source>
        <dbReference type="SAM" id="MobiDB-lite"/>
    </source>
</evidence>
<evidence type="ECO:0000313" key="2">
    <source>
        <dbReference type="EMBL" id="THU47546.1"/>
    </source>
</evidence>
<dbReference type="Proteomes" id="UP000317650">
    <property type="component" value="Chromosome 9"/>
</dbReference>
<feature type="region of interest" description="Disordered" evidence="1">
    <location>
        <begin position="129"/>
        <end position="185"/>
    </location>
</feature>
<feature type="region of interest" description="Disordered" evidence="1">
    <location>
        <begin position="77"/>
        <end position="103"/>
    </location>
</feature>
<sequence length="185" mass="21158">MPRGQERLRAKERARWAARSATVGRWGPRRIQQRRRPSFRWDLVSRRRWSSNSTRTLIGSAMKEAKALELLAVFPSPPREGREAHLSEFTSFPVPERETDGVSVSLTTPEAFTGRCGISQNPKQWYAGVEHEGGGLRVTDKEDDESDEDKEREDCGVECWEDEQEELDHGLEEVREDILEDGGGY</sequence>
<keyword evidence="3" id="KW-1185">Reference proteome</keyword>
<accession>A0A4V4H3A7</accession>
<feature type="compositionally biased region" description="Basic and acidic residues" evidence="1">
    <location>
        <begin position="167"/>
        <end position="177"/>
    </location>
</feature>
<name>A0A4V4H3A7_MUSBA</name>
<proteinExistence type="predicted"/>
<feature type="compositionally biased region" description="Acidic residues" evidence="1">
    <location>
        <begin position="141"/>
        <end position="151"/>
    </location>
</feature>
<organism evidence="2 3">
    <name type="scientific">Musa balbisiana</name>
    <name type="common">Banana</name>
    <dbReference type="NCBI Taxonomy" id="52838"/>
    <lineage>
        <taxon>Eukaryota</taxon>
        <taxon>Viridiplantae</taxon>
        <taxon>Streptophyta</taxon>
        <taxon>Embryophyta</taxon>
        <taxon>Tracheophyta</taxon>
        <taxon>Spermatophyta</taxon>
        <taxon>Magnoliopsida</taxon>
        <taxon>Liliopsida</taxon>
        <taxon>Zingiberales</taxon>
        <taxon>Musaceae</taxon>
        <taxon>Musa</taxon>
    </lineage>
</organism>
<dbReference type="AlphaFoldDB" id="A0A4V4H3A7"/>
<comment type="caution">
    <text evidence="2">The sequence shown here is derived from an EMBL/GenBank/DDBJ whole genome shotgun (WGS) entry which is preliminary data.</text>
</comment>
<feature type="compositionally biased region" description="Basic and acidic residues" evidence="1">
    <location>
        <begin position="129"/>
        <end position="140"/>
    </location>
</feature>
<dbReference type="EMBL" id="PYDT01000010">
    <property type="protein sequence ID" value="THU47546.1"/>
    <property type="molecule type" value="Genomic_DNA"/>
</dbReference>
<reference evidence="2 3" key="1">
    <citation type="journal article" date="2019" name="Nat. Plants">
        <title>Genome sequencing of Musa balbisiana reveals subgenome evolution and function divergence in polyploid bananas.</title>
        <authorList>
            <person name="Yao X."/>
        </authorList>
    </citation>
    <scope>NUCLEOTIDE SEQUENCE [LARGE SCALE GENOMIC DNA]</scope>
    <source>
        <strain evidence="3">cv. DH-PKW</strain>
        <tissue evidence="2">Leaves</tissue>
    </source>
</reference>